<dbReference type="GO" id="GO:0016020">
    <property type="term" value="C:membrane"/>
    <property type="evidence" value="ECO:0007669"/>
    <property type="project" value="TreeGrafter"/>
</dbReference>
<evidence type="ECO:0000259" key="3">
    <source>
        <dbReference type="Pfam" id="PF00501"/>
    </source>
</evidence>
<proteinExistence type="predicted"/>
<reference evidence="4 5" key="1">
    <citation type="submission" date="2019-11" db="EMBL/GenBank/DDBJ databases">
        <authorList>
            <person name="Li J."/>
        </authorList>
    </citation>
    <scope>NUCLEOTIDE SEQUENCE [LARGE SCALE GENOMIC DNA]</scope>
    <source>
        <strain evidence="4 5">J4</strain>
    </source>
</reference>
<comment type="caution">
    <text evidence="4">The sequence shown here is derived from an EMBL/GenBank/DDBJ whole genome shotgun (WGS) entry which is preliminary data.</text>
</comment>
<evidence type="ECO:0000313" key="5">
    <source>
        <dbReference type="Proteomes" id="UP000480185"/>
    </source>
</evidence>
<dbReference type="PROSITE" id="PS00455">
    <property type="entry name" value="AMP_BINDING"/>
    <property type="match status" value="1"/>
</dbReference>
<dbReference type="PANTHER" id="PTHR43272">
    <property type="entry name" value="LONG-CHAIN-FATTY-ACID--COA LIGASE"/>
    <property type="match status" value="1"/>
</dbReference>
<dbReference type="RefSeq" id="WP_153728438.1">
    <property type="nucleotide sequence ID" value="NZ_WJNH01000005.1"/>
</dbReference>
<accession>A0A6G1X6J4</accession>
<dbReference type="CDD" id="cd05907">
    <property type="entry name" value="VL_LC_FACS_like"/>
    <property type="match status" value="1"/>
</dbReference>
<evidence type="ECO:0000256" key="1">
    <source>
        <dbReference type="ARBA" id="ARBA00022741"/>
    </source>
</evidence>
<feature type="domain" description="AMP-dependent synthetase/ligase" evidence="3">
    <location>
        <begin position="11"/>
        <end position="427"/>
    </location>
</feature>
<dbReference type="InterPro" id="IPR020845">
    <property type="entry name" value="AMP-binding_CS"/>
</dbReference>
<dbReference type="GO" id="GO:0005524">
    <property type="term" value="F:ATP binding"/>
    <property type="evidence" value="ECO:0007669"/>
    <property type="project" value="UniProtKB-KW"/>
</dbReference>
<name>A0A6G1X6J4_9BACI</name>
<dbReference type="SUPFAM" id="SSF56801">
    <property type="entry name" value="Acetyl-CoA synthetase-like"/>
    <property type="match status" value="1"/>
</dbReference>
<dbReference type="InterPro" id="IPR042099">
    <property type="entry name" value="ANL_N_sf"/>
</dbReference>
<dbReference type="Pfam" id="PF00501">
    <property type="entry name" value="AMP-binding"/>
    <property type="match status" value="1"/>
</dbReference>
<dbReference type="Pfam" id="PF23562">
    <property type="entry name" value="AMP-binding_C_3"/>
    <property type="match status" value="1"/>
</dbReference>
<sequence>MKPNNLVEMLWRTVERFPSKEAIMWKENGEYQSITYEEFWLKIKYVASGLAYLGIKQDDKVAIISNSNPMWGITDFAVASLGAVSVPIYPTLPADQVAYILNNADVRVAVVEDRVQLEKVLSSDIVEHSFVMYPEDSLYADQASSFNQLEKDGLEHLLLNWEDGFSKITREQLATIIHTSGTTGKPKGVMLTHGNFLANIEAIQFWLIELMPEDVALSYLPLSHVFERMAGHYMQFSVGTTIAYAESIDTIQDNLLEVRPTVLTSVPRLFEKVYTKVLDEIESGSAVKKKIFNWAVNVGLERYEYYLHAPAHELILSDALPKELARKWKRANRLVYQKVKEKLGGRLRGMVSGGGTLNPEIAKFFWALDIPILEGYGLTETTPVISTNPMLRAKAGTVGKVLPNLDVRIADDGEVLVRGPSVMKGYYNNQEATKESFEGEWFKTGDIGTFDEEQYLKIIDRKKRLLVLSTGKNVAPQPIENMLNESSFIEQSVVLGDQQKYIICIINLDFENLRPWAEKMGINFENRNDLSQHPKVKQLIDQEVQRLIHSFADFEKPKKTIIVGDEWTVEGGEITPKLSVRVKVIEEKYKEFIQDAYKVTSESQDEAVATVEG</sequence>
<dbReference type="AlphaFoldDB" id="A0A6G1X6J4"/>
<keyword evidence="5" id="KW-1185">Reference proteome</keyword>
<keyword evidence="1" id="KW-0547">Nucleotide-binding</keyword>
<evidence type="ECO:0000313" key="4">
    <source>
        <dbReference type="EMBL" id="MRG86526.1"/>
    </source>
</evidence>
<dbReference type="Gene3D" id="3.40.50.12780">
    <property type="entry name" value="N-terminal domain of ligase-like"/>
    <property type="match status" value="1"/>
</dbReference>
<dbReference type="Proteomes" id="UP000480185">
    <property type="component" value="Unassembled WGS sequence"/>
</dbReference>
<dbReference type="InterPro" id="IPR000873">
    <property type="entry name" value="AMP-dep_synth/lig_dom"/>
</dbReference>
<evidence type="ECO:0000256" key="2">
    <source>
        <dbReference type="ARBA" id="ARBA00022840"/>
    </source>
</evidence>
<dbReference type="GO" id="GO:0004467">
    <property type="term" value="F:long-chain fatty acid-CoA ligase activity"/>
    <property type="evidence" value="ECO:0007669"/>
    <property type="project" value="TreeGrafter"/>
</dbReference>
<gene>
    <name evidence="4" type="ORF">GH754_09305</name>
</gene>
<dbReference type="OrthoDB" id="9778383at2"/>
<organism evidence="4 5">
    <name type="scientific">Salinibacillus xinjiangensis</name>
    <dbReference type="NCBI Taxonomy" id="1229268"/>
    <lineage>
        <taxon>Bacteria</taxon>
        <taxon>Bacillati</taxon>
        <taxon>Bacillota</taxon>
        <taxon>Bacilli</taxon>
        <taxon>Bacillales</taxon>
        <taxon>Bacillaceae</taxon>
        <taxon>Salinibacillus</taxon>
    </lineage>
</organism>
<keyword evidence="2" id="KW-0067">ATP-binding</keyword>
<dbReference type="PANTHER" id="PTHR43272:SF33">
    <property type="entry name" value="AMP-BINDING DOMAIN-CONTAINING PROTEIN-RELATED"/>
    <property type="match status" value="1"/>
</dbReference>
<protein>
    <submittedName>
        <fullName evidence="4">AMP-binding protein</fullName>
    </submittedName>
</protein>
<dbReference type="EMBL" id="WJNH01000005">
    <property type="protein sequence ID" value="MRG86526.1"/>
    <property type="molecule type" value="Genomic_DNA"/>
</dbReference>